<reference evidence="2 3" key="1">
    <citation type="journal article" date="2012" name="Appl. Environ. Microbiol.">
        <title>Short-read sequencing for genomic analysis of the brown rot fungus Fibroporia radiculosa.</title>
        <authorList>
            <person name="Tang J.D."/>
            <person name="Perkins A.D."/>
            <person name="Sonstegard T.S."/>
            <person name="Schroeder S.G."/>
            <person name="Burgess S.C."/>
            <person name="Diehl S.V."/>
        </authorList>
    </citation>
    <scope>NUCLEOTIDE SEQUENCE [LARGE SCALE GENOMIC DNA]</scope>
    <source>
        <strain evidence="2 3">TFFH 294</strain>
    </source>
</reference>
<dbReference type="OrthoDB" id="3357029at2759"/>
<keyword evidence="1" id="KW-1133">Transmembrane helix</keyword>
<name>J4G805_9APHY</name>
<sequence length="706" mass="75707">MDGTYESVGDTVVAPLRRQPSPAKSSKDSWVELGPRRRVGLVTLLPAFVIFICCISLPVALLAYLLAHRVTSASPDDAALFAGAIVAVEGVKDAVYSPNSNDAIEQSTLYGLAVTSIISHLISLTVPPLMGLLAFRVAAHWIQGGICAVGEERKSNTFTPVQFGLLLKIYGSSSIFSLIQSGRYLYRERRTSAKRSPIMWSFILLAVVLLISHAVGFCDLWLHTVSGTVLCTSLVPVDDISSMKYSTAINSSICPYPGYQQNVMGPGSAENLTGENCLAYYNFVYGFAPSGPGWGVAYDPNVVAESVATSNNMSSSYTVIIAEPHEIAVFVPASISSTGLHNFSANSFGLSASCTLPKCGNIDTGPPESTDGGPFACNDFSPPYNATLYDSTTFLYDPNGFVQQPDWSNGTGSNPFGFFIQMMFALPAMGLQTSGLNASSSVGSPGWYYSPAQENVAYLTTCTISIYNVTLAYSNNTYSVSDATLADFNTTSAFSAGFIDYMSGEYLIPQLLNILQGEIQSPGFATLLQSQLMLRSLALSAGLVQPSSVNSAYGVTQEIASRYPIAPLVTFLALLFLYGGVALAIILWTSFSVAESLIVCHTDDRKQSHNALTLAQARLTDPLAVLADVFRWGDSSDDEDSEADEDWRSFQSDSLEMFGPERGKAEVSFGLDPMSPGLRVGLVRRRIASGLDADSEAERARQSTDS</sequence>
<organism evidence="2 3">
    <name type="scientific">Fibroporia radiculosa</name>
    <dbReference type="NCBI Taxonomy" id="599839"/>
    <lineage>
        <taxon>Eukaryota</taxon>
        <taxon>Fungi</taxon>
        <taxon>Dikarya</taxon>
        <taxon>Basidiomycota</taxon>
        <taxon>Agaricomycotina</taxon>
        <taxon>Agaricomycetes</taxon>
        <taxon>Polyporales</taxon>
        <taxon>Fibroporiaceae</taxon>
        <taxon>Fibroporia</taxon>
    </lineage>
</organism>
<dbReference type="STRING" id="599839.J4G805"/>
<keyword evidence="1" id="KW-0472">Membrane</keyword>
<dbReference type="AlphaFoldDB" id="J4G805"/>
<dbReference type="GeneID" id="24097624"/>
<gene>
    <name evidence="2" type="ORF">FIBRA_04819</name>
</gene>
<evidence type="ECO:0000256" key="1">
    <source>
        <dbReference type="SAM" id="Phobius"/>
    </source>
</evidence>
<keyword evidence="3" id="KW-1185">Reference proteome</keyword>
<dbReference type="EMBL" id="HE797090">
    <property type="protein sequence ID" value="CCM02713.1"/>
    <property type="molecule type" value="Genomic_DNA"/>
</dbReference>
<protein>
    <submittedName>
        <fullName evidence="2">Uncharacterized protein</fullName>
    </submittedName>
</protein>
<feature type="transmembrane region" description="Helical" evidence="1">
    <location>
        <begin position="198"/>
        <end position="222"/>
    </location>
</feature>
<evidence type="ECO:0000313" key="2">
    <source>
        <dbReference type="EMBL" id="CCM02713.1"/>
    </source>
</evidence>
<feature type="transmembrane region" description="Helical" evidence="1">
    <location>
        <begin position="108"/>
        <end position="126"/>
    </location>
</feature>
<dbReference type="HOGENOM" id="CLU_404410_0_0_1"/>
<keyword evidence="1" id="KW-0812">Transmembrane</keyword>
<feature type="transmembrane region" description="Helical" evidence="1">
    <location>
        <begin position="39"/>
        <end position="66"/>
    </location>
</feature>
<dbReference type="Proteomes" id="UP000006352">
    <property type="component" value="Unassembled WGS sequence"/>
</dbReference>
<proteinExistence type="predicted"/>
<feature type="transmembrane region" description="Helical" evidence="1">
    <location>
        <begin position="565"/>
        <end position="588"/>
    </location>
</feature>
<dbReference type="RefSeq" id="XP_012181996.1">
    <property type="nucleotide sequence ID" value="XM_012326606.1"/>
</dbReference>
<feature type="transmembrane region" description="Helical" evidence="1">
    <location>
        <begin position="165"/>
        <end position="186"/>
    </location>
</feature>
<dbReference type="InParanoid" id="J4G805"/>
<accession>J4G805</accession>
<evidence type="ECO:0000313" key="3">
    <source>
        <dbReference type="Proteomes" id="UP000006352"/>
    </source>
</evidence>